<dbReference type="RefSeq" id="WP_072866052.1">
    <property type="nucleotide sequence ID" value="NZ_FQUI01000060.1"/>
</dbReference>
<organism evidence="2 3">
    <name type="scientific">Marinitoga hydrogenitolerans (strain DSM 16785 / JCM 12826 / AT1271)</name>
    <dbReference type="NCBI Taxonomy" id="1122195"/>
    <lineage>
        <taxon>Bacteria</taxon>
        <taxon>Thermotogati</taxon>
        <taxon>Thermotogota</taxon>
        <taxon>Thermotogae</taxon>
        <taxon>Petrotogales</taxon>
        <taxon>Petrotogaceae</taxon>
        <taxon>Marinitoga</taxon>
    </lineage>
</organism>
<keyword evidence="1" id="KW-0472">Membrane</keyword>
<keyword evidence="3" id="KW-1185">Reference proteome</keyword>
<protein>
    <submittedName>
        <fullName evidence="2">Uncharacterized protein</fullName>
    </submittedName>
</protein>
<evidence type="ECO:0000313" key="2">
    <source>
        <dbReference type="EMBL" id="SHF29177.1"/>
    </source>
</evidence>
<feature type="transmembrane region" description="Helical" evidence="1">
    <location>
        <begin position="946"/>
        <end position="967"/>
    </location>
</feature>
<dbReference type="AlphaFoldDB" id="A0A1M5AGB2"/>
<dbReference type="STRING" id="1122195.SAMN02745164_02182"/>
<reference evidence="2" key="1">
    <citation type="submission" date="2016-11" db="EMBL/GenBank/DDBJ databases">
        <authorList>
            <person name="Varghese N."/>
            <person name="Submissions S."/>
        </authorList>
    </citation>
    <scope>NUCLEOTIDE SEQUENCE [LARGE SCALE GENOMIC DNA]</scope>
    <source>
        <strain evidence="2">DSM 16785</strain>
    </source>
</reference>
<keyword evidence="1" id="KW-1133">Transmembrane helix</keyword>
<name>A0A1M5AGB2_MARH1</name>
<evidence type="ECO:0000313" key="3">
    <source>
        <dbReference type="Proteomes" id="UP000184334"/>
    </source>
</evidence>
<dbReference type="EMBL" id="FQUI01000060">
    <property type="protein sequence ID" value="SHF29177.1"/>
    <property type="molecule type" value="Genomic_DNA"/>
</dbReference>
<dbReference type="Proteomes" id="UP000184334">
    <property type="component" value="Unassembled WGS sequence"/>
</dbReference>
<feature type="transmembrane region" description="Helical" evidence="1">
    <location>
        <begin position="909"/>
        <end position="926"/>
    </location>
</feature>
<feature type="transmembrane region" description="Helical" evidence="1">
    <location>
        <begin position="823"/>
        <end position="844"/>
    </location>
</feature>
<accession>A0A1M5AGB2</accession>
<evidence type="ECO:0000256" key="1">
    <source>
        <dbReference type="SAM" id="Phobius"/>
    </source>
</evidence>
<keyword evidence="1" id="KW-0812">Transmembrane</keyword>
<feature type="transmembrane region" description="Helical" evidence="1">
    <location>
        <begin position="868"/>
        <end position="889"/>
    </location>
</feature>
<gene>
    <name evidence="2" type="ORF">SAMN02745164_02182</name>
</gene>
<comment type="caution">
    <text evidence="2">The sequence shown here is derived from an EMBL/GenBank/DDBJ whole genome shotgun (WGS) entry which is preliminary data.</text>
</comment>
<proteinExistence type="predicted"/>
<feature type="transmembrane region" description="Helical" evidence="1">
    <location>
        <begin position="6"/>
        <end position="23"/>
    </location>
</feature>
<sequence>MVLLLFSFIPIISYFFFFYPLFLEENLEKYSKIKDSIIKNKNKIEKIKQYKKKKNIEAINRILIEFHSEHKITDNDFNFILDALYFADEYQSFKLMDIAGFFMTITTIYDSLSDHGNLQVESIKNKNKSMIKQYYERFKFLLEKGKIEEIEGDYYFISNNDNYLQRLQSIQSYYYLYSKKIFGTSVNYRLKNDEFKVFNLFFDNFGESENQNNKIVHPDKEIHSKVFPYTLPAGLSIKKDKRKKEIIKHLKKKEKFIGLTVLGIKYAYELNEENKEIINDIKIYTDEYMQQINKKYKNGYLDYQINNIQDFEYYFSLEESEKLNGYMLKALLYKFIQTKELSHLIKIYVSLLTYGKESSKSQYDLKTLLDLYVEIFKIIKSEKVNVLSKRFLYSIAIILYEKFKNEKNKENEENEKKDKNDKYIYQSKMVLNDFFHDLKNGDVIGCERQILQLLKLIGKEKMWINYIRNFQIIHELKTKGFFNILNRDLQRSALSMYEKFKIFEESYYLSAIYAIKIYCKKNQNIMIKDNLLKKIFEEIEFQCKDKFLLENQVKKVLEKVFIDHYSDKYNEFVSVRNEEIFNKEKEQLQDENFVSIKYGKNNDEKNFSDNIAKMIKKDLYKIYYYQIETNRYNNSNLCENSENIKPLFFEENSMAKFFNFFLEKFENENKKLRDYEDEFYEKQIIREEVLELYEEEFYDALSSKKSIFMAKESIEKLKTELNRIIKNSSEYLQYYQIQVLKAYGYIIIEKLETIYLILLEMSNLIRDEDIEKNIEEDIKKIYEERLEPFDKNEIFKTDINNWLFKRFKFSGLHTTIFEKYINFIYSTLKIGVSMMAGILLIAVGDEFWRLLDELTIYAYTPLKNEYNIIATSLTFLFTCIVICLMVYYITRKKSLHKIKWKKYKLKLAIFSWSFPLSLGVYFLKFLRIYKLNEIFDRLKYIDKTSIIQFLMFVLLSTALGLALQLFWEDEPVTLFDKES</sequence>